<evidence type="ECO:0000256" key="2">
    <source>
        <dbReference type="NCBIfam" id="TIGR00187"/>
    </source>
</evidence>
<dbReference type="NCBIfam" id="TIGR00187">
    <property type="entry name" value="ribE"/>
    <property type="match status" value="1"/>
</dbReference>
<proteinExistence type="predicted"/>
<dbReference type="PANTHER" id="PTHR21098">
    <property type="entry name" value="RIBOFLAVIN SYNTHASE ALPHA CHAIN"/>
    <property type="match status" value="1"/>
</dbReference>
<evidence type="ECO:0000256" key="1">
    <source>
        <dbReference type="ARBA" id="ARBA00022737"/>
    </source>
</evidence>
<evidence type="ECO:0000313" key="5">
    <source>
        <dbReference type="EMBL" id="OGH85829.1"/>
    </source>
</evidence>
<dbReference type="GO" id="GO:0004746">
    <property type="term" value="F:riboflavin synthase activity"/>
    <property type="evidence" value="ECO:0007669"/>
    <property type="project" value="UniProtKB-UniRule"/>
</dbReference>
<dbReference type="NCBIfam" id="NF009566">
    <property type="entry name" value="PRK13020.1"/>
    <property type="match status" value="1"/>
</dbReference>
<dbReference type="NCBIfam" id="NF006767">
    <property type="entry name" value="PRK09289.1"/>
    <property type="match status" value="1"/>
</dbReference>
<evidence type="ECO:0000259" key="4">
    <source>
        <dbReference type="PROSITE" id="PS51177"/>
    </source>
</evidence>
<dbReference type="AlphaFoldDB" id="A0A1F6NPN7"/>
<gene>
    <name evidence="5" type="ORF">A2493_02265</name>
</gene>
<dbReference type="InterPro" id="IPR001783">
    <property type="entry name" value="Lumazine-bd"/>
</dbReference>
<dbReference type="InterPro" id="IPR023366">
    <property type="entry name" value="ATP_synth_asu-like_sf"/>
</dbReference>
<dbReference type="CDD" id="cd00402">
    <property type="entry name" value="Riboflavin_synthase_like"/>
    <property type="match status" value="1"/>
</dbReference>
<dbReference type="Pfam" id="PF00677">
    <property type="entry name" value="Lum_binding"/>
    <property type="match status" value="2"/>
</dbReference>
<protein>
    <recommendedName>
        <fullName evidence="2">Riboflavin synthase</fullName>
        <ecNumber evidence="2">2.5.1.9</ecNumber>
    </recommendedName>
</protein>
<dbReference type="PANTHER" id="PTHR21098:SF0">
    <property type="entry name" value="RIBOFLAVIN SYNTHASE"/>
    <property type="match status" value="1"/>
</dbReference>
<dbReference type="InterPro" id="IPR026017">
    <property type="entry name" value="Lumazine-bd_dom"/>
</dbReference>
<sequence>MYTGIIQNYLPVKSVSNAPGLTSFSIIFTPEILKNLQIGASVSIDGVCFTVTKVLENEVFFDAMQETLFKTTIGSLKVGQKVNIERSSTEGAEIGGHIISGHVHGMAKIIAIEELENNHVVTFQLPERLSKYVFDKGFIALDGASLTVVDADFDKETLKVWFIPETLGRTTFGFKTVGDMVNVEVDQQTRVIVDTLERLLPQYLDKNK</sequence>
<dbReference type="InterPro" id="IPR017938">
    <property type="entry name" value="Riboflavin_synthase-like_b-brl"/>
</dbReference>
<comment type="caution">
    <text evidence="5">The sequence shown here is derived from an EMBL/GenBank/DDBJ whole genome shotgun (WGS) entry which is preliminary data.</text>
</comment>
<accession>A0A1F6NPN7</accession>
<dbReference type="PROSITE" id="PS51177">
    <property type="entry name" value="LUMAZINE_BIND"/>
    <property type="match status" value="2"/>
</dbReference>
<dbReference type="Proteomes" id="UP000178349">
    <property type="component" value="Unassembled WGS sequence"/>
</dbReference>
<feature type="domain" description="Lumazine-binding" evidence="4">
    <location>
        <begin position="98"/>
        <end position="196"/>
    </location>
</feature>
<reference evidence="5 6" key="1">
    <citation type="journal article" date="2016" name="Nat. Commun.">
        <title>Thousands of microbial genomes shed light on interconnected biogeochemical processes in an aquifer system.</title>
        <authorList>
            <person name="Anantharaman K."/>
            <person name="Brown C.T."/>
            <person name="Hug L.A."/>
            <person name="Sharon I."/>
            <person name="Castelle C.J."/>
            <person name="Probst A.J."/>
            <person name="Thomas B.C."/>
            <person name="Singh A."/>
            <person name="Wilkins M.J."/>
            <person name="Karaoz U."/>
            <person name="Brodie E.L."/>
            <person name="Williams K.H."/>
            <person name="Hubbard S.S."/>
            <person name="Banfield J.F."/>
        </authorList>
    </citation>
    <scope>NUCLEOTIDE SEQUENCE [LARGE SCALE GENOMIC DNA]</scope>
</reference>
<evidence type="ECO:0000313" key="6">
    <source>
        <dbReference type="Proteomes" id="UP000178349"/>
    </source>
</evidence>
<organism evidence="5 6">
    <name type="scientific">Candidatus Magasanikbacteria bacterium RIFOXYC12_FULL_33_11</name>
    <dbReference type="NCBI Taxonomy" id="1798701"/>
    <lineage>
        <taxon>Bacteria</taxon>
        <taxon>Candidatus Magasanikiibacteriota</taxon>
    </lineage>
</organism>
<feature type="domain" description="Lumazine-binding" evidence="4">
    <location>
        <begin position="1"/>
        <end position="97"/>
    </location>
</feature>
<dbReference type="SUPFAM" id="SSF63380">
    <property type="entry name" value="Riboflavin synthase domain-like"/>
    <property type="match status" value="2"/>
</dbReference>
<dbReference type="PIRSF" id="PIRSF000498">
    <property type="entry name" value="Riboflavin_syn_A"/>
    <property type="match status" value="1"/>
</dbReference>
<feature type="repeat" description="Lumazine-binding" evidence="3">
    <location>
        <begin position="1"/>
        <end position="97"/>
    </location>
</feature>
<keyword evidence="1" id="KW-0677">Repeat</keyword>
<name>A0A1F6NPN7_9BACT</name>
<evidence type="ECO:0000256" key="3">
    <source>
        <dbReference type="PROSITE-ProRule" id="PRU00524"/>
    </source>
</evidence>
<dbReference type="EMBL" id="MFQW01000036">
    <property type="protein sequence ID" value="OGH85829.1"/>
    <property type="molecule type" value="Genomic_DNA"/>
</dbReference>
<dbReference type="Gene3D" id="2.40.30.20">
    <property type="match status" value="2"/>
</dbReference>
<dbReference type="EC" id="2.5.1.9" evidence="2"/>
<feature type="repeat" description="Lumazine-binding" evidence="3">
    <location>
        <begin position="98"/>
        <end position="196"/>
    </location>
</feature>
<dbReference type="GO" id="GO:0009231">
    <property type="term" value="P:riboflavin biosynthetic process"/>
    <property type="evidence" value="ECO:0007669"/>
    <property type="project" value="TreeGrafter"/>
</dbReference>